<feature type="compositionally biased region" description="Acidic residues" evidence="1">
    <location>
        <begin position="158"/>
        <end position="170"/>
    </location>
</feature>
<comment type="caution">
    <text evidence="2">The sequence shown here is derived from an EMBL/GenBank/DDBJ whole genome shotgun (WGS) entry which is preliminary data.</text>
</comment>
<dbReference type="EMBL" id="JAEUBE010000295">
    <property type="protein sequence ID" value="KAH3665451.1"/>
    <property type="molecule type" value="Genomic_DNA"/>
</dbReference>
<feature type="compositionally biased region" description="Polar residues" evidence="1">
    <location>
        <begin position="248"/>
        <end position="263"/>
    </location>
</feature>
<accession>A0A9P8T515</accession>
<dbReference type="GeneID" id="70235600"/>
<evidence type="ECO:0000256" key="1">
    <source>
        <dbReference type="SAM" id="MobiDB-lite"/>
    </source>
</evidence>
<dbReference type="RefSeq" id="XP_046060655.1">
    <property type="nucleotide sequence ID" value="XM_046204630.1"/>
</dbReference>
<sequence length="303" mass="34728">MLHKLKSMDQLQREANMEHNTFAEREPEPAKSLDEKVSFTSFLERVSHNKDSDTISVKYTRAIPEFIIRRYDSNQIILNRPEYASVTTVEQKIASYREEVKERLKLHYLNRLFDILDQMGFVFKTRSTNWKSGKFYAQMLCQQDVGNKRKDLSLLVEDAEENESESDTDEVVNSSKSEVSQPRNMLLYPCHSRLNYSFDSVNGQFSLEYNHLNHQHLPTTNPSDPKSIVHPQNSAVNIASVWAKKMSQEPQVPDQSDNASRTKQLVAPEPRDNGASKVQTGSALANALNYLHRNISSKESTSD</sequence>
<organism evidence="2 3">
    <name type="scientific">Ogataea philodendri</name>
    <dbReference type="NCBI Taxonomy" id="1378263"/>
    <lineage>
        <taxon>Eukaryota</taxon>
        <taxon>Fungi</taxon>
        <taxon>Dikarya</taxon>
        <taxon>Ascomycota</taxon>
        <taxon>Saccharomycotina</taxon>
        <taxon>Pichiomycetes</taxon>
        <taxon>Pichiales</taxon>
        <taxon>Pichiaceae</taxon>
        <taxon>Ogataea</taxon>
    </lineage>
</organism>
<evidence type="ECO:0000313" key="3">
    <source>
        <dbReference type="Proteomes" id="UP000769157"/>
    </source>
</evidence>
<keyword evidence="3" id="KW-1185">Reference proteome</keyword>
<dbReference type="AlphaFoldDB" id="A0A9P8T515"/>
<gene>
    <name evidence="2" type="ORF">OGAPHI_003635</name>
</gene>
<feature type="region of interest" description="Disordered" evidence="1">
    <location>
        <begin position="158"/>
        <end position="178"/>
    </location>
</feature>
<reference evidence="2" key="2">
    <citation type="submission" date="2021-01" db="EMBL/GenBank/DDBJ databases">
        <authorList>
            <person name="Schikora-Tamarit M.A."/>
        </authorList>
    </citation>
    <scope>NUCLEOTIDE SEQUENCE</scope>
    <source>
        <strain evidence="2">CBS6075</strain>
    </source>
</reference>
<name>A0A9P8T515_9ASCO</name>
<feature type="region of interest" description="Disordered" evidence="1">
    <location>
        <begin position="245"/>
        <end position="281"/>
    </location>
</feature>
<dbReference type="OrthoDB" id="3987103at2759"/>
<dbReference type="Proteomes" id="UP000769157">
    <property type="component" value="Unassembled WGS sequence"/>
</dbReference>
<protein>
    <submittedName>
        <fullName evidence="2">Uncharacterized protein</fullName>
    </submittedName>
</protein>
<evidence type="ECO:0000313" key="2">
    <source>
        <dbReference type="EMBL" id="KAH3665451.1"/>
    </source>
</evidence>
<proteinExistence type="predicted"/>
<reference evidence="2" key="1">
    <citation type="journal article" date="2021" name="Open Biol.">
        <title>Shared evolutionary footprints suggest mitochondrial oxidative damage underlies multiple complex I losses in fungi.</title>
        <authorList>
            <person name="Schikora-Tamarit M.A."/>
            <person name="Marcet-Houben M."/>
            <person name="Nosek J."/>
            <person name="Gabaldon T."/>
        </authorList>
    </citation>
    <scope>NUCLEOTIDE SEQUENCE</scope>
    <source>
        <strain evidence="2">CBS6075</strain>
    </source>
</reference>